<dbReference type="SUPFAM" id="SSF56112">
    <property type="entry name" value="Protein kinase-like (PK-like)"/>
    <property type="match status" value="1"/>
</dbReference>
<dbReference type="OrthoDB" id="10064100at2759"/>
<sequence>MEVRSREEDSEFVRVVRVKITEETRRCGHMEAVFWLESTVPAGWLTLDQYLTSYGPFPIDSYFAASIIQQVASSLLFLHQFKMAYGSLTGQSILLDMNGAVHVLPSTDHLRHSLQDDIRALGKLMLRLVTGQSEYPPPNALFPVNRSMFKLVGLMLDTPMTAGQIRYHPTLINLLLEKPTMFFFNQELAPPTLVPIID</sequence>
<dbReference type="Proteomes" id="UP000005239">
    <property type="component" value="Unassembled WGS sequence"/>
</dbReference>
<dbReference type="Gene3D" id="1.10.510.10">
    <property type="entry name" value="Transferase(Phosphotransferase) domain 1"/>
    <property type="match status" value="1"/>
</dbReference>
<protein>
    <recommendedName>
        <fullName evidence="3">Protein kinase domain-containing protein</fullName>
    </recommendedName>
</protein>
<accession>A0A8R1V5S1</accession>
<proteinExistence type="predicted"/>
<evidence type="ECO:0008006" key="3">
    <source>
        <dbReference type="Google" id="ProtNLM"/>
    </source>
</evidence>
<reference evidence="1" key="2">
    <citation type="submission" date="2022-06" db="UniProtKB">
        <authorList>
            <consortium name="EnsemblMetazoa"/>
        </authorList>
    </citation>
    <scope>IDENTIFICATION</scope>
    <source>
        <strain evidence="1">PS312</strain>
    </source>
</reference>
<gene>
    <name evidence="1" type="primary">WBGene00304388</name>
</gene>
<reference evidence="2" key="1">
    <citation type="journal article" date="2008" name="Nat. Genet.">
        <title>The Pristionchus pacificus genome provides a unique perspective on nematode lifestyle and parasitism.</title>
        <authorList>
            <person name="Dieterich C."/>
            <person name="Clifton S.W."/>
            <person name="Schuster L.N."/>
            <person name="Chinwalla A."/>
            <person name="Delehaunty K."/>
            <person name="Dinkelacker I."/>
            <person name="Fulton L."/>
            <person name="Fulton R."/>
            <person name="Godfrey J."/>
            <person name="Minx P."/>
            <person name="Mitreva M."/>
            <person name="Roeseler W."/>
            <person name="Tian H."/>
            <person name="Witte H."/>
            <person name="Yang S.P."/>
            <person name="Wilson R.K."/>
            <person name="Sommer R.J."/>
        </authorList>
    </citation>
    <scope>NUCLEOTIDE SEQUENCE [LARGE SCALE GENOMIC DNA]</scope>
    <source>
        <strain evidence="2">PS312</strain>
    </source>
</reference>
<dbReference type="AlphaFoldDB" id="A0A8R1V5S1"/>
<keyword evidence="2" id="KW-1185">Reference proteome</keyword>
<dbReference type="EnsemblMetazoa" id="PPA46609.1">
    <property type="protein sequence ID" value="PPA46609.1"/>
    <property type="gene ID" value="WBGene00304388"/>
</dbReference>
<organism evidence="1 2">
    <name type="scientific">Pristionchus pacificus</name>
    <name type="common">Parasitic nematode worm</name>
    <dbReference type="NCBI Taxonomy" id="54126"/>
    <lineage>
        <taxon>Eukaryota</taxon>
        <taxon>Metazoa</taxon>
        <taxon>Ecdysozoa</taxon>
        <taxon>Nematoda</taxon>
        <taxon>Chromadorea</taxon>
        <taxon>Rhabditida</taxon>
        <taxon>Rhabditina</taxon>
        <taxon>Diplogasteromorpha</taxon>
        <taxon>Diplogasteroidea</taxon>
        <taxon>Neodiplogasteridae</taxon>
        <taxon>Pristionchus</taxon>
    </lineage>
</organism>
<evidence type="ECO:0000313" key="1">
    <source>
        <dbReference type="EnsemblMetazoa" id="PPA46609.1"/>
    </source>
</evidence>
<name>A0A8R1V5S1_PRIPA</name>
<evidence type="ECO:0000313" key="2">
    <source>
        <dbReference type="Proteomes" id="UP000005239"/>
    </source>
</evidence>
<dbReference type="InterPro" id="IPR011009">
    <property type="entry name" value="Kinase-like_dom_sf"/>
</dbReference>